<protein>
    <recommendedName>
        <fullName evidence="3">DUF2946 domain-containing protein</fullName>
    </recommendedName>
</protein>
<organism evidence="1 2">
    <name type="scientific">Streptomyces chryseus</name>
    <dbReference type="NCBI Taxonomy" id="68186"/>
    <lineage>
        <taxon>Bacteria</taxon>
        <taxon>Bacillati</taxon>
        <taxon>Actinomycetota</taxon>
        <taxon>Actinomycetes</taxon>
        <taxon>Kitasatosporales</taxon>
        <taxon>Streptomycetaceae</taxon>
        <taxon>Streptomyces</taxon>
    </lineage>
</organism>
<comment type="caution">
    <text evidence="1">The sequence shown here is derived from an EMBL/GenBank/DDBJ whole genome shotgun (WGS) entry which is preliminary data.</text>
</comment>
<name>A0ABQ3ECM4_9ACTN</name>
<gene>
    <name evidence="1" type="ORF">GCM10010346_62460</name>
</gene>
<dbReference type="Proteomes" id="UP000599437">
    <property type="component" value="Unassembled WGS sequence"/>
</dbReference>
<dbReference type="RefSeq" id="WP_138895453.1">
    <property type="nucleotide sequence ID" value="NZ_BMVO01000037.1"/>
</dbReference>
<sequence>MSQQAWCADRPGGVRAYALLVLAVLVGLLAMHGLGPVAPLMSSSAVAVDHHAVTVAAASHGGGAACEDCVHVGHDEGGIGGHAEHADATCAAGGTSGAPAVPAPALAGVVTCPAVVLPASAGTTTLGGRAPPSLSELQLLRI</sequence>
<evidence type="ECO:0000313" key="1">
    <source>
        <dbReference type="EMBL" id="GHB30561.1"/>
    </source>
</evidence>
<accession>A0ABQ3ECM4</accession>
<evidence type="ECO:0000313" key="2">
    <source>
        <dbReference type="Proteomes" id="UP000599437"/>
    </source>
</evidence>
<dbReference type="Pfam" id="PF19650">
    <property type="entry name" value="DUF6153"/>
    <property type="match status" value="1"/>
</dbReference>
<keyword evidence="2" id="KW-1185">Reference proteome</keyword>
<dbReference type="EMBL" id="BMVO01000037">
    <property type="protein sequence ID" value="GHB30561.1"/>
    <property type="molecule type" value="Genomic_DNA"/>
</dbReference>
<evidence type="ECO:0008006" key="3">
    <source>
        <dbReference type="Google" id="ProtNLM"/>
    </source>
</evidence>
<reference evidence="2" key="1">
    <citation type="journal article" date="2019" name="Int. J. Syst. Evol. Microbiol.">
        <title>The Global Catalogue of Microorganisms (GCM) 10K type strain sequencing project: providing services to taxonomists for standard genome sequencing and annotation.</title>
        <authorList>
            <consortium name="The Broad Institute Genomics Platform"/>
            <consortium name="The Broad Institute Genome Sequencing Center for Infectious Disease"/>
            <person name="Wu L."/>
            <person name="Ma J."/>
        </authorList>
    </citation>
    <scope>NUCLEOTIDE SEQUENCE [LARGE SCALE GENOMIC DNA]</scope>
    <source>
        <strain evidence="2">JCM 4737</strain>
    </source>
</reference>
<proteinExistence type="predicted"/>
<dbReference type="InterPro" id="IPR046151">
    <property type="entry name" value="DUF6153"/>
</dbReference>